<geneLocation type="mitochondrion" evidence="11"/>
<keyword evidence="8 11" id="KW-0496">Mitochondrion</keyword>
<feature type="transmembrane region" description="Helical" evidence="9">
    <location>
        <begin position="135"/>
        <end position="161"/>
    </location>
</feature>
<dbReference type="CDD" id="cd00386">
    <property type="entry name" value="Heme_Cu_Oxidase_III_like"/>
    <property type="match status" value="1"/>
</dbReference>
<comment type="function">
    <text evidence="8">Component of the cytochrome c oxidase, the last enzyme in the mitochondrial electron transport chain which drives oxidative phosphorylation. The respiratory chain contains 3 multisubunit complexes succinate dehydrogenase (complex II, CII), ubiquinol-cytochrome c oxidoreductase (cytochrome b-c1 complex, complex III, CIII) and cytochrome c oxidase (complex IV, CIV), that cooperate to transfer electrons derived from NADH and succinate to molecular oxygen, creating an electrochemical gradient over the inner membrane that drives transmembrane transport and the ATP synthase. Cytochrome c oxidase is the component of the respiratory chain that catalyzes the reduction of oxygen to water. Electrons originating from reduced cytochrome c in the intermembrane space (IMS) are transferred via the dinuclear copper A center (CU(A)) of subunit 2 and heme A of subunit 1 to the active site in subunit 1, a binuclear center (BNC) formed by heme A3 and copper B (CU(B)). The BNC reduces molecular oxygen to 2 water molecules using 4 electrons from cytochrome c in the IMS and 4 protons from the mitochondrial matrix.</text>
</comment>
<dbReference type="PROSITE" id="PS50253">
    <property type="entry name" value="COX3"/>
    <property type="match status" value="1"/>
</dbReference>
<sequence>MGIGEFFSSNLLILIDSIREIITTSTSVLYAIFTMFIVSEVLIFSSFIWGYLHSRWANPLTLIEVNIEPFLRITEYLNIASSFISVLLHRLNEDAGFEIDFLSECLVLISIEFISFQCDEYMLLASCINNDWSTLYFYILTGLHSLHVCFGFILLLILTFISDGNGTLKEDDFVCGFYWHFVELVWIVLTFLLFL</sequence>
<comment type="similarity">
    <text evidence="2 8">Belongs to the cytochrome c oxidase subunit 3 family.</text>
</comment>
<evidence type="ECO:0000256" key="8">
    <source>
        <dbReference type="RuleBase" id="RU003375"/>
    </source>
</evidence>
<evidence type="ECO:0000256" key="7">
    <source>
        <dbReference type="ARBA" id="ARBA00023136"/>
    </source>
</evidence>
<dbReference type="SUPFAM" id="SSF81452">
    <property type="entry name" value="Cytochrome c oxidase subunit III-like"/>
    <property type="match status" value="1"/>
</dbReference>
<keyword evidence="5" id="KW-1278">Translocase</keyword>
<dbReference type="RefSeq" id="YP_009529217.1">
    <property type="nucleotide sequence ID" value="NC_039721.1"/>
</dbReference>
<dbReference type="GO" id="GO:0005739">
    <property type="term" value="C:mitochondrion"/>
    <property type="evidence" value="ECO:0007669"/>
    <property type="project" value="TreeGrafter"/>
</dbReference>
<evidence type="ECO:0000256" key="1">
    <source>
        <dbReference type="ARBA" id="ARBA00004141"/>
    </source>
</evidence>
<dbReference type="InterPro" id="IPR013833">
    <property type="entry name" value="Cyt_c_oxidase_su3_a-hlx"/>
</dbReference>
<dbReference type="InterPro" id="IPR000298">
    <property type="entry name" value="Cyt_c_oxidase-like_su3"/>
</dbReference>
<dbReference type="GO" id="GO:0006123">
    <property type="term" value="P:mitochondrial electron transport, cytochrome c to oxygen"/>
    <property type="evidence" value="ECO:0007669"/>
    <property type="project" value="TreeGrafter"/>
</dbReference>
<dbReference type="AlphaFoldDB" id="A0A385GNF5"/>
<dbReference type="InterPro" id="IPR035973">
    <property type="entry name" value="Cyt_c_oxidase_su3-like_sf"/>
</dbReference>
<comment type="subcellular location">
    <subcellularLocation>
        <location evidence="1">Membrane</location>
        <topology evidence="1">Multi-pass membrane protein</topology>
    </subcellularLocation>
</comment>
<dbReference type="GO" id="GO:0016020">
    <property type="term" value="C:membrane"/>
    <property type="evidence" value="ECO:0007669"/>
    <property type="project" value="UniProtKB-SubCell"/>
</dbReference>
<evidence type="ECO:0000256" key="9">
    <source>
        <dbReference type="SAM" id="Phobius"/>
    </source>
</evidence>
<evidence type="ECO:0000256" key="2">
    <source>
        <dbReference type="ARBA" id="ARBA00010581"/>
    </source>
</evidence>
<keyword evidence="6 9" id="KW-1133">Transmembrane helix</keyword>
<dbReference type="Gene3D" id="1.20.120.80">
    <property type="entry name" value="Cytochrome c oxidase, subunit III, four-helix bundle"/>
    <property type="match status" value="1"/>
</dbReference>
<dbReference type="PANTHER" id="PTHR11403">
    <property type="entry name" value="CYTOCHROME C OXIDASE SUBUNIT III"/>
    <property type="match status" value="1"/>
</dbReference>
<dbReference type="InterPro" id="IPR024791">
    <property type="entry name" value="Cyt_c/ubiquinol_Oxase_su3"/>
</dbReference>
<evidence type="ECO:0000259" key="10">
    <source>
        <dbReference type="PROSITE" id="PS50253"/>
    </source>
</evidence>
<keyword evidence="4 8" id="KW-0812">Transmembrane</keyword>
<feature type="domain" description="Heme-copper oxidase subunit III family profile" evidence="10">
    <location>
        <begin position="33"/>
        <end position="195"/>
    </location>
</feature>
<reference evidence="11" key="1">
    <citation type="journal article" date="2018" name="Int. J. Parasitol.">
        <title>Insights into the evolution and drug susceptibility of Babesia duncani from the sequence of its mitochondrial and apicoplast genomes.</title>
        <authorList>
            <person name="Virji A.Z."/>
            <person name="Thekkiniath J."/>
            <person name="Ma W."/>
            <person name="Lawres L."/>
            <person name="Knight J."/>
            <person name="Swei A."/>
            <person name="Roch K.L."/>
            <person name="Ben Mamoun C."/>
        </authorList>
    </citation>
    <scope>NUCLEOTIDE SEQUENCE</scope>
    <source>
        <strain evidence="11">WA-1</strain>
    </source>
</reference>
<feature type="transmembrane region" description="Helical" evidence="9">
    <location>
        <begin position="173"/>
        <end position="194"/>
    </location>
</feature>
<dbReference type="Pfam" id="PF00510">
    <property type="entry name" value="COX3"/>
    <property type="match status" value="1"/>
</dbReference>
<proteinExistence type="inferred from homology"/>
<organism evidence="11">
    <name type="scientific">Babesia duncani</name>
    <dbReference type="NCBI Taxonomy" id="323732"/>
    <lineage>
        <taxon>Eukaryota</taxon>
        <taxon>Sar</taxon>
        <taxon>Alveolata</taxon>
        <taxon>Apicomplexa</taxon>
        <taxon>Aconoidasida</taxon>
        <taxon>Piroplasmida</taxon>
        <taxon>Babesiidae</taxon>
        <taxon>Babesia</taxon>
    </lineage>
</organism>
<gene>
    <name evidence="11" type="primary">CoxIII</name>
</gene>
<evidence type="ECO:0000256" key="6">
    <source>
        <dbReference type="ARBA" id="ARBA00022989"/>
    </source>
</evidence>
<evidence type="ECO:0000256" key="4">
    <source>
        <dbReference type="ARBA" id="ARBA00022692"/>
    </source>
</evidence>
<accession>A0A385GNF5</accession>
<keyword evidence="7 9" id="KW-0472">Membrane</keyword>
<name>A0A385GNF5_9APIC</name>
<evidence type="ECO:0000256" key="5">
    <source>
        <dbReference type="ARBA" id="ARBA00022967"/>
    </source>
</evidence>
<dbReference type="EMBL" id="MH107387">
    <property type="protein sequence ID" value="AXX76191.1"/>
    <property type="molecule type" value="Genomic_DNA"/>
</dbReference>
<evidence type="ECO:0000256" key="3">
    <source>
        <dbReference type="ARBA" id="ARBA00015944"/>
    </source>
</evidence>
<evidence type="ECO:0000313" key="11">
    <source>
        <dbReference type="EMBL" id="AXX76191.1"/>
    </source>
</evidence>
<dbReference type="GeneID" id="38329177"/>
<feature type="transmembrane region" description="Helical" evidence="9">
    <location>
        <begin position="28"/>
        <end position="52"/>
    </location>
</feature>
<dbReference type="PANTHER" id="PTHR11403:SF7">
    <property type="entry name" value="CYTOCHROME C OXIDASE SUBUNIT 3"/>
    <property type="match status" value="1"/>
</dbReference>
<protein>
    <recommendedName>
        <fullName evidence="3 8">Cytochrome c oxidase subunit 3</fullName>
    </recommendedName>
</protein>
<dbReference type="GO" id="GO:0004129">
    <property type="term" value="F:cytochrome-c oxidase activity"/>
    <property type="evidence" value="ECO:0007669"/>
    <property type="project" value="InterPro"/>
</dbReference>